<dbReference type="AlphaFoldDB" id="A0A0B8NEW7"/>
<dbReference type="InterPro" id="IPR025375">
    <property type="entry name" value="DUF4365"/>
</dbReference>
<dbReference type="RefSeq" id="WP_045437256.1">
    <property type="nucleotide sequence ID" value="NZ_AP017900.1"/>
</dbReference>
<protein>
    <recommendedName>
        <fullName evidence="1">DUF4365 domain-containing protein</fullName>
    </recommendedName>
</protein>
<name>A0A0B8NEW7_9NOCA</name>
<reference evidence="3 4" key="2">
    <citation type="journal article" date="2016" name="Genome Announc.">
        <title>Draft Genome Sequence of Erythromycin- and Oxytetracycline-Sensitive Nocardia seriolae Strain U-1 (NBRC 110359).</title>
        <authorList>
            <person name="Imajoh M."/>
            <person name="Sukeda M."/>
            <person name="Shimizu M."/>
            <person name="Yamane J."/>
            <person name="Ohnishi K."/>
            <person name="Oshima S."/>
        </authorList>
    </citation>
    <scope>NUCLEOTIDE SEQUENCE [LARGE SCALE GENOMIC DNA]</scope>
    <source>
        <strain evidence="3 4">U-1</strain>
    </source>
</reference>
<dbReference type="Pfam" id="PF14280">
    <property type="entry name" value="DUF4365"/>
    <property type="match status" value="1"/>
</dbReference>
<evidence type="ECO:0000313" key="5">
    <source>
        <dbReference type="Proteomes" id="UP000180166"/>
    </source>
</evidence>
<sequence length="173" mass="19386">MQGQWCLGHNEHQGVFGEGFVQALAASAGLQAAKPQPDCTGVDLDLTLPYERNDDFPSIRLQVKSWRSPILRGDHWHYPELTEKHFDALAGKRRIPRFLVLVIVPKSVEGYTLATPWGLTMAHAAYWVSLENEARITNPRTDKRKTVRVPFANLLTVHSLLKLLDPGRGIDGP</sequence>
<dbReference type="EMBL" id="BBYQ01000037">
    <property type="protein sequence ID" value="GAP28541.1"/>
    <property type="molecule type" value="Genomic_DNA"/>
</dbReference>
<gene>
    <name evidence="2" type="ORF">NS506_03218</name>
    <name evidence="3" type="ORF">NSK11_contig00037-0062</name>
</gene>
<evidence type="ECO:0000313" key="2">
    <source>
        <dbReference type="EMBL" id="APA97271.1"/>
    </source>
</evidence>
<reference evidence="2 5" key="3">
    <citation type="submission" date="2016-10" db="EMBL/GenBank/DDBJ databases">
        <title>Genome sequence of Nocardia seriolae strain EM150506, isolated from Anguila japonica.</title>
        <authorList>
            <person name="Han H.-J."/>
        </authorList>
    </citation>
    <scope>NUCLEOTIDE SEQUENCE [LARGE SCALE GENOMIC DNA]</scope>
    <source>
        <strain evidence="2 5">EM150506</strain>
    </source>
</reference>
<dbReference type="Proteomes" id="UP000037179">
    <property type="component" value="Unassembled WGS sequence"/>
</dbReference>
<dbReference type="EMBL" id="CP017839">
    <property type="protein sequence ID" value="APA97271.1"/>
    <property type="molecule type" value="Genomic_DNA"/>
</dbReference>
<dbReference type="Proteomes" id="UP000180166">
    <property type="component" value="Chromosome"/>
</dbReference>
<evidence type="ECO:0000259" key="1">
    <source>
        <dbReference type="Pfam" id="PF14280"/>
    </source>
</evidence>
<dbReference type="GeneID" id="93373850"/>
<organism evidence="3 4">
    <name type="scientific">Nocardia seriolae</name>
    <dbReference type="NCBI Taxonomy" id="37332"/>
    <lineage>
        <taxon>Bacteria</taxon>
        <taxon>Bacillati</taxon>
        <taxon>Actinomycetota</taxon>
        <taxon>Actinomycetes</taxon>
        <taxon>Mycobacteriales</taxon>
        <taxon>Nocardiaceae</taxon>
        <taxon>Nocardia</taxon>
    </lineage>
</organism>
<accession>A0A0B8NEW7</accession>
<dbReference type="KEGG" id="nsr:NS506_03218"/>
<evidence type="ECO:0000313" key="4">
    <source>
        <dbReference type="Proteomes" id="UP000037179"/>
    </source>
</evidence>
<proteinExistence type="predicted"/>
<feature type="domain" description="DUF4365" evidence="1">
    <location>
        <begin position="16"/>
        <end position="163"/>
    </location>
</feature>
<keyword evidence="4" id="KW-1185">Reference proteome</keyword>
<reference evidence="4" key="1">
    <citation type="submission" date="2015-07" db="EMBL/GenBank/DDBJ databases">
        <title>Nocardia seriolae U-1 whole genome shotgun sequence.</title>
        <authorList>
            <person name="Imajoh M."/>
            <person name="Fukumoto Y."/>
            <person name="Sukeda M."/>
            <person name="Yamane J."/>
            <person name="Yamasaki K."/>
            <person name="Shimizu M."/>
            <person name="Ohnishi K."/>
            <person name="Oshima S."/>
        </authorList>
    </citation>
    <scope>NUCLEOTIDE SEQUENCE [LARGE SCALE GENOMIC DNA]</scope>
    <source>
        <strain evidence="4">U-1</strain>
    </source>
</reference>
<evidence type="ECO:0000313" key="3">
    <source>
        <dbReference type="EMBL" id="GAP28541.1"/>
    </source>
</evidence>